<dbReference type="InterPro" id="IPR023631">
    <property type="entry name" value="Amidase_dom"/>
</dbReference>
<proteinExistence type="inferred from homology"/>
<evidence type="ECO:0000313" key="3">
    <source>
        <dbReference type="Proteomes" id="UP000515151"/>
    </source>
</evidence>
<keyword evidence="3" id="KW-1185">Reference proteome</keyword>
<name>A0A6P8EA03_PUNGR</name>
<evidence type="ECO:0000259" key="2">
    <source>
        <dbReference type="Pfam" id="PF01425"/>
    </source>
</evidence>
<dbReference type="RefSeq" id="XP_031406822.1">
    <property type="nucleotide sequence ID" value="XM_031550962.1"/>
</dbReference>
<comment type="similarity">
    <text evidence="1">Belongs to the amidase family.</text>
</comment>
<accession>A0A6P8EA03</accession>
<organism evidence="3 4">
    <name type="scientific">Punica granatum</name>
    <name type="common">Pomegranate</name>
    <dbReference type="NCBI Taxonomy" id="22663"/>
    <lineage>
        <taxon>Eukaryota</taxon>
        <taxon>Viridiplantae</taxon>
        <taxon>Streptophyta</taxon>
        <taxon>Embryophyta</taxon>
        <taxon>Tracheophyta</taxon>
        <taxon>Spermatophyta</taxon>
        <taxon>Magnoliopsida</taxon>
        <taxon>eudicotyledons</taxon>
        <taxon>Gunneridae</taxon>
        <taxon>Pentapetalae</taxon>
        <taxon>rosids</taxon>
        <taxon>malvids</taxon>
        <taxon>Myrtales</taxon>
        <taxon>Lythraceae</taxon>
        <taxon>Punica</taxon>
    </lineage>
</organism>
<dbReference type="Pfam" id="PF01425">
    <property type="entry name" value="Amidase"/>
    <property type="match status" value="1"/>
</dbReference>
<dbReference type="InterPro" id="IPR036928">
    <property type="entry name" value="AS_sf"/>
</dbReference>
<dbReference type="GO" id="GO:0016811">
    <property type="term" value="F:hydrolase activity, acting on carbon-nitrogen (but not peptide) bonds, in linear amides"/>
    <property type="evidence" value="ECO:0007669"/>
    <property type="project" value="UniProtKB-ARBA"/>
</dbReference>
<dbReference type="OrthoDB" id="245563at2759"/>
<dbReference type="NCBIfam" id="NF006169">
    <property type="entry name" value="PRK08310.1"/>
    <property type="match status" value="1"/>
</dbReference>
<dbReference type="AlphaFoldDB" id="A0A6P8EA03"/>
<dbReference type="SUPFAM" id="SSF75304">
    <property type="entry name" value="Amidase signature (AS) enzymes"/>
    <property type="match status" value="1"/>
</dbReference>
<dbReference type="PROSITE" id="PS00571">
    <property type="entry name" value="AMIDASES"/>
    <property type="match status" value="1"/>
</dbReference>
<gene>
    <name evidence="4" type="primary">LOC116215306</name>
</gene>
<protein>
    <submittedName>
        <fullName evidence="4">Amidase 1-like</fullName>
    </submittedName>
</protein>
<dbReference type="GeneID" id="116215306"/>
<dbReference type="PANTHER" id="PTHR46310:SF7">
    <property type="entry name" value="AMIDASE 1"/>
    <property type="match status" value="1"/>
</dbReference>
<dbReference type="InterPro" id="IPR020556">
    <property type="entry name" value="Amidase_CS"/>
</dbReference>
<dbReference type="Proteomes" id="UP000515151">
    <property type="component" value="Chromosome 7"/>
</dbReference>
<feature type="domain" description="Amidase" evidence="2">
    <location>
        <begin position="21"/>
        <end position="175"/>
    </location>
</feature>
<evidence type="ECO:0000256" key="1">
    <source>
        <dbReference type="ARBA" id="ARBA00009199"/>
    </source>
</evidence>
<dbReference type="Gene3D" id="3.90.1300.10">
    <property type="entry name" value="Amidase signature (AS) domain"/>
    <property type="match status" value="2"/>
</dbReference>
<sequence>MASDHGAFMTKFILQPAKPSPGLPLNGLTFAIKEMFDVEGQVTGFGHPEWARTHSAACSTAPTVLALLEAGATCVGKTVMDEMAYSINGENKHYGTPRNPCAPDRIPGGSSSGSAVAVAAKLVDFSLGTDTGGSVRVPASYCGIYGFRPSFDVVSTSGVILMTQSFDTVGWFARDPKLLSIPADRVAQVLVKAVEKTFGGNVVKKTTLGDYVKDNVPSLDCFLSKESDENIYNIPSLAALSSAFRLLERYEFKTIHGEWVEKVRPDLSPGISERIWEGIRMTEEKVDMCRLVKKEFHAALTAFLGDDSILAIPTVAGPPPKLQTDPSTLEIFRARAFSLLAIAGVCGFCQVSIPLGMYENLPVSVSLLAKHGSDAFLLNVVETLYDSLREEISIAEKASY</sequence>
<dbReference type="PANTHER" id="PTHR46310">
    <property type="entry name" value="AMIDASE 1"/>
    <property type="match status" value="1"/>
</dbReference>
<reference evidence="4" key="2">
    <citation type="submission" date="2025-08" db="UniProtKB">
        <authorList>
            <consortium name="RefSeq"/>
        </authorList>
    </citation>
    <scope>IDENTIFICATION</scope>
    <source>
        <tissue evidence="4">Leaf</tissue>
    </source>
</reference>
<evidence type="ECO:0000313" key="4">
    <source>
        <dbReference type="RefSeq" id="XP_031406822.1"/>
    </source>
</evidence>
<reference evidence="3" key="1">
    <citation type="journal article" date="2020" name="Plant Biotechnol. J.">
        <title>The pomegranate (Punica granatum L.) draft genome dissects genetic divergence between soft- and hard-seeded cultivars.</title>
        <authorList>
            <person name="Luo X."/>
            <person name="Li H."/>
            <person name="Wu Z."/>
            <person name="Yao W."/>
            <person name="Zhao P."/>
            <person name="Cao D."/>
            <person name="Yu H."/>
            <person name="Li K."/>
            <person name="Poudel K."/>
            <person name="Zhao D."/>
            <person name="Zhang F."/>
            <person name="Xia X."/>
            <person name="Chen L."/>
            <person name="Wang Q."/>
            <person name="Jing D."/>
            <person name="Cao S."/>
        </authorList>
    </citation>
    <scope>NUCLEOTIDE SEQUENCE [LARGE SCALE GENOMIC DNA]</scope>
    <source>
        <strain evidence="3">cv. Tunisia</strain>
    </source>
</reference>